<dbReference type="SUPFAM" id="SSF53067">
    <property type="entry name" value="Actin-like ATPase domain"/>
    <property type="match status" value="1"/>
</dbReference>
<accession>S6B8L2</accession>
<dbReference type="EMBL" id="AK441672">
    <property type="protein sequence ID" value="BAN65466.1"/>
    <property type="molecule type" value="mRNA"/>
</dbReference>
<dbReference type="GO" id="GO:0046167">
    <property type="term" value="P:glycerol-3-phosphate biosynthetic process"/>
    <property type="evidence" value="ECO:0007669"/>
    <property type="project" value="TreeGrafter"/>
</dbReference>
<dbReference type="VEuPathDB" id="PiroplasmaDB:BBOV_I004170"/>
<dbReference type="GO" id="GO:0004370">
    <property type="term" value="F:glycerol kinase activity"/>
    <property type="evidence" value="ECO:0007669"/>
    <property type="project" value="TreeGrafter"/>
</dbReference>
<proteinExistence type="evidence at transcript level"/>
<evidence type="ECO:0000256" key="4">
    <source>
        <dbReference type="ARBA" id="ARBA00022777"/>
    </source>
</evidence>
<evidence type="ECO:0000256" key="1">
    <source>
        <dbReference type="ARBA" id="ARBA00009156"/>
    </source>
</evidence>
<dbReference type="AlphaFoldDB" id="S6B8L2"/>
<name>S6B8L2_BABBO</name>
<comment type="similarity">
    <text evidence="1">Belongs to the FGGY kinase family.</text>
</comment>
<dbReference type="Pfam" id="PF02782">
    <property type="entry name" value="FGGY_C"/>
    <property type="match status" value="1"/>
</dbReference>
<evidence type="ECO:0000256" key="3">
    <source>
        <dbReference type="ARBA" id="ARBA00022741"/>
    </source>
</evidence>
<dbReference type="GO" id="GO:0006071">
    <property type="term" value="P:glycerol metabolic process"/>
    <property type="evidence" value="ECO:0007669"/>
    <property type="project" value="TreeGrafter"/>
</dbReference>
<feature type="domain" description="Carbohydrate kinase FGGY C-terminal" evidence="6">
    <location>
        <begin position="65"/>
        <end position="255"/>
    </location>
</feature>
<sequence length="306" mass="33369">MEHRNAACVCLNSKVLPEILPNCAEFGLINNTHVSGFKGVRITASIGDQQSACVGHGLLDQGTAKLTLGTGGFILINTGKDKVKSFDGLLSTPCYKTGNDSDTIYALEGSIAIAGAGITWLQDMGIIKHPAEVSDLLKECKCSEGVVFVPAFSGLFAPRWRSDARGSILGMTQRTKRMHIVRAFCESIGFQLREIILSFIKDMNIEKVPYICVDGGVSKNSELLQVISDITNTPLESPEMVEATCAGAAMLAGLQAKVWGSLEEVRQLTTKQRKRWDPQMSDPQRNNAVNYWNLGVNRSLSWQLSM</sequence>
<evidence type="ECO:0000256" key="5">
    <source>
        <dbReference type="ARBA" id="ARBA00022840"/>
    </source>
</evidence>
<dbReference type="InterPro" id="IPR018485">
    <property type="entry name" value="FGGY_C"/>
</dbReference>
<dbReference type="PANTHER" id="PTHR10196:SF69">
    <property type="entry name" value="GLYCEROL KINASE"/>
    <property type="match status" value="1"/>
</dbReference>
<organism evidence="7">
    <name type="scientific">Babesia bovis</name>
    <dbReference type="NCBI Taxonomy" id="5865"/>
    <lineage>
        <taxon>Eukaryota</taxon>
        <taxon>Sar</taxon>
        <taxon>Alveolata</taxon>
        <taxon>Apicomplexa</taxon>
        <taxon>Aconoidasida</taxon>
        <taxon>Piroplasmida</taxon>
        <taxon>Babesiidae</taxon>
        <taxon>Babesia</taxon>
    </lineage>
</organism>
<evidence type="ECO:0000256" key="2">
    <source>
        <dbReference type="ARBA" id="ARBA00022679"/>
    </source>
</evidence>
<dbReference type="InterPro" id="IPR043129">
    <property type="entry name" value="ATPase_NBD"/>
</dbReference>
<evidence type="ECO:0000259" key="6">
    <source>
        <dbReference type="Pfam" id="PF02782"/>
    </source>
</evidence>
<dbReference type="PANTHER" id="PTHR10196">
    <property type="entry name" value="SUGAR KINASE"/>
    <property type="match status" value="1"/>
</dbReference>
<dbReference type="GO" id="GO:0005739">
    <property type="term" value="C:mitochondrion"/>
    <property type="evidence" value="ECO:0007669"/>
    <property type="project" value="TreeGrafter"/>
</dbReference>
<keyword evidence="4 7" id="KW-0418">Kinase</keyword>
<keyword evidence="5" id="KW-0067">ATP-binding</keyword>
<protein>
    <submittedName>
        <fullName evidence="7">Glycerol kinase, putative</fullName>
    </submittedName>
</protein>
<dbReference type="GO" id="GO:0005524">
    <property type="term" value="F:ATP binding"/>
    <property type="evidence" value="ECO:0007669"/>
    <property type="project" value="UniProtKB-KW"/>
</dbReference>
<keyword evidence="2" id="KW-0808">Transferase</keyword>
<reference evidence="7" key="1">
    <citation type="journal article" date="2014" name="BMC Genomics">
        <title>The Babesia bovis gene and promoter model: an update from full-length EST analysis.</title>
        <authorList>
            <person name="Yamagishi J."/>
            <person name="Wakaguri H."/>
            <person name="Yokoyama N."/>
            <person name="Yamashita R."/>
            <person name="Suzuki Y."/>
            <person name="Xuan X."/>
            <person name="Igarashi I."/>
        </authorList>
    </citation>
    <scope>NUCLEOTIDE SEQUENCE</scope>
    <source>
        <strain evidence="7">Texas</strain>
    </source>
</reference>
<dbReference type="GO" id="GO:0006641">
    <property type="term" value="P:triglyceride metabolic process"/>
    <property type="evidence" value="ECO:0007669"/>
    <property type="project" value="TreeGrafter"/>
</dbReference>
<keyword evidence="3" id="KW-0547">Nucleotide-binding</keyword>
<gene>
    <name evidence="7" type="primary">BBOV_I004170</name>
</gene>
<evidence type="ECO:0000313" key="7">
    <source>
        <dbReference type="EMBL" id="BAN65466.1"/>
    </source>
</evidence>
<dbReference type="Gene3D" id="3.30.420.40">
    <property type="match status" value="1"/>
</dbReference>